<evidence type="ECO:0000313" key="1">
    <source>
        <dbReference type="EMBL" id="AZV76958.1"/>
    </source>
</evidence>
<dbReference type="Proteomes" id="UP000283063">
    <property type="component" value="Chromosome"/>
</dbReference>
<keyword evidence="2" id="KW-1185">Reference proteome</keyword>
<dbReference type="KEGG" id="sedi:EBB79_02970"/>
<accession>A0A3T0MYV9</accession>
<dbReference type="AlphaFoldDB" id="A0A3T0MYV9"/>
<proteinExistence type="predicted"/>
<organism evidence="1 2">
    <name type="scientific">Parasedimentitalea marina</name>
    <dbReference type="NCBI Taxonomy" id="2483033"/>
    <lineage>
        <taxon>Bacteria</taxon>
        <taxon>Pseudomonadati</taxon>
        <taxon>Pseudomonadota</taxon>
        <taxon>Alphaproteobacteria</taxon>
        <taxon>Rhodobacterales</taxon>
        <taxon>Paracoccaceae</taxon>
        <taxon>Parasedimentitalea</taxon>
    </lineage>
</organism>
<dbReference type="EMBL" id="CP033219">
    <property type="protein sequence ID" value="AZV76958.1"/>
    <property type="molecule type" value="Genomic_DNA"/>
</dbReference>
<gene>
    <name evidence="1" type="ORF">EBB79_02970</name>
</gene>
<protein>
    <submittedName>
        <fullName evidence="1">Uncharacterized protein</fullName>
    </submittedName>
</protein>
<sequence length="474" mass="52809">MTLEVNAADAATEIFLIDGRLRRIAKGVGWLGHDVAPGFYKLRYRSAATQVDELIEVTGETERHAVHAEPIAFRSAAPLAYTATANVAQLNRAQEWSHMQGVPYCSLFLFLRQEDEERQIEPVEVQVLDLAGELIAGLNEGMWDEAARCAGLTRALPPGTYRVRVVNPVLGTYEMFVSLCDGWQTQVFLTPDVFERNNERVTAVSLRRSSIFMARTHEGFDPYNPNLRLGELAKHAISQGRNVVSREVINSFLDEKFKNPMLGFAVAHLLMRRPKRNYELLDTVLCNLKCMTVDHPDLEALELGLRTSGYGRSFELSRPPMFLASWDFMVRATRARASLIHPASVPGQIAHNVASSAPWLLHRLPDEPTQGPVRLSLRDSEALFNNLLSIGADELLARAKEMREGQSLSGLEQNILNLVLTHQKVMQIGETARFEAETSPGEGKHGLSRALRRIRAPAYSVASAVQSLCDKMKG</sequence>
<reference evidence="1 2" key="1">
    <citation type="submission" date="2018-10" db="EMBL/GenBank/DDBJ databases">
        <title>Parasedimentitalea marina sp. nov., a psychrophilic bacterium isolated from deep seawater of the New Britain Trench.</title>
        <authorList>
            <person name="Cao J."/>
        </authorList>
    </citation>
    <scope>NUCLEOTIDE SEQUENCE [LARGE SCALE GENOMIC DNA]</scope>
    <source>
        <strain evidence="1 2">W43</strain>
    </source>
</reference>
<name>A0A3T0MYV9_9RHOB</name>
<evidence type="ECO:0000313" key="2">
    <source>
        <dbReference type="Proteomes" id="UP000283063"/>
    </source>
</evidence>